<dbReference type="PANTHER" id="PTHR43434">
    <property type="entry name" value="PHOSPHOGLYCOLATE PHOSPHATASE"/>
    <property type="match status" value="1"/>
</dbReference>
<dbReference type="Proteomes" id="UP000810292">
    <property type="component" value="Unassembled WGS sequence"/>
</dbReference>
<reference evidence="1" key="1">
    <citation type="submission" date="2020-10" db="EMBL/GenBank/DDBJ databases">
        <authorList>
            <person name="Gilroy R."/>
        </authorList>
    </citation>
    <scope>NUCLEOTIDE SEQUENCE</scope>
    <source>
        <strain evidence="1">14700</strain>
    </source>
</reference>
<dbReference type="InterPro" id="IPR023198">
    <property type="entry name" value="PGP-like_dom2"/>
</dbReference>
<dbReference type="EMBL" id="JADIMF010000108">
    <property type="protein sequence ID" value="MBO8469486.1"/>
    <property type="molecule type" value="Genomic_DNA"/>
</dbReference>
<dbReference type="InterPro" id="IPR050155">
    <property type="entry name" value="HAD-like_hydrolase_sf"/>
</dbReference>
<dbReference type="SUPFAM" id="SSF56784">
    <property type="entry name" value="HAD-like"/>
    <property type="match status" value="1"/>
</dbReference>
<gene>
    <name evidence="1" type="ORF">IAA72_06860</name>
</gene>
<proteinExistence type="predicted"/>
<dbReference type="GO" id="GO:0005829">
    <property type="term" value="C:cytosol"/>
    <property type="evidence" value="ECO:0007669"/>
    <property type="project" value="TreeGrafter"/>
</dbReference>
<dbReference type="Pfam" id="PF13419">
    <property type="entry name" value="HAD_2"/>
    <property type="match status" value="1"/>
</dbReference>
<dbReference type="InterPro" id="IPR023214">
    <property type="entry name" value="HAD_sf"/>
</dbReference>
<name>A0A9D9NDH1_9SPIO</name>
<dbReference type="SFLD" id="SFLDG01129">
    <property type="entry name" value="C1.5:_HAD__Beta-PGM__Phosphata"/>
    <property type="match status" value="1"/>
</dbReference>
<dbReference type="InterPro" id="IPR006439">
    <property type="entry name" value="HAD-SF_hydro_IA"/>
</dbReference>
<dbReference type="InterPro" id="IPR036412">
    <property type="entry name" value="HAD-like_sf"/>
</dbReference>
<comment type="caution">
    <text evidence="1">The sequence shown here is derived from an EMBL/GenBank/DDBJ whole genome shotgun (WGS) entry which is preliminary data.</text>
</comment>
<accession>A0A9D9NDH1</accession>
<dbReference type="Gene3D" id="1.10.150.240">
    <property type="entry name" value="Putative phosphatase, domain 2"/>
    <property type="match status" value="1"/>
</dbReference>
<dbReference type="PRINTS" id="PR00413">
    <property type="entry name" value="HADHALOGNASE"/>
</dbReference>
<dbReference type="PANTHER" id="PTHR43434:SF20">
    <property type="entry name" value="5'-NUCLEOTIDASE"/>
    <property type="match status" value="1"/>
</dbReference>
<dbReference type="AlphaFoldDB" id="A0A9D9NDH1"/>
<dbReference type="SFLD" id="SFLDS00003">
    <property type="entry name" value="Haloacid_Dehalogenase"/>
    <property type="match status" value="1"/>
</dbReference>
<dbReference type="GO" id="GO:0016787">
    <property type="term" value="F:hydrolase activity"/>
    <property type="evidence" value="ECO:0007669"/>
    <property type="project" value="UniProtKB-KW"/>
</dbReference>
<organism evidence="1 2">
    <name type="scientific">Candidatus Ornithospirochaeta stercoravium</name>
    <dbReference type="NCBI Taxonomy" id="2840897"/>
    <lineage>
        <taxon>Bacteria</taxon>
        <taxon>Pseudomonadati</taxon>
        <taxon>Spirochaetota</taxon>
        <taxon>Spirochaetia</taxon>
        <taxon>Spirochaetales</taxon>
        <taxon>Spirochaetaceae</taxon>
        <taxon>Spirochaetaceae incertae sedis</taxon>
        <taxon>Candidatus Ornithospirochaeta</taxon>
    </lineage>
</organism>
<protein>
    <submittedName>
        <fullName evidence="1">HAD hydrolase-like protein</fullName>
    </submittedName>
</protein>
<evidence type="ECO:0000313" key="1">
    <source>
        <dbReference type="EMBL" id="MBO8469486.1"/>
    </source>
</evidence>
<dbReference type="Gene3D" id="3.40.50.1000">
    <property type="entry name" value="HAD superfamily/HAD-like"/>
    <property type="match status" value="1"/>
</dbReference>
<sequence length="215" mass="23991">MIKAVLFDFDGTIADSSEGIFYTALYTVRKLGIDKEYSEEELRRFVGPPLRRCFIEAFNLDESLLDDAVKIYRKEYFRAGMLMMHLYPGIEKLLIDLRKRGIKTGVASFKMDGLVRKCLGNLGVLQYFDSVHGADENGQLTKGDIINLAISDLGEERSSILMVGDTENDRKGAEDAAVPFLGVSYGFGFRNDGQYDFVVVPSVPAILSYIEGADK</sequence>
<reference evidence="1" key="2">
    <citation type="journal article" date="2021" name="PeerJ">
        <title>Extensive microbial diversity within the chicken gut microbiome revealed by metagenomics and culture.</title>
        <authorList>
            <person name="Gilroy R."/>
            <person name="Ravi A."/>
            <person name="Getino M."/>
            <person name="Pursley I."/>
            <person name="Horton D.L."/>
            <person name="Alikhan N.F."/>
            <person name="Baker D."/>
            <person name="Gharbi K."/>
            <person name="Hall N."/>
            <person name="Watson M."/>
            <person name="Adriaenssens E.M."/>
            <person name="Foster-Nyarko E."/>
            <person name="Jarju S."/>
            <person name="Secka A."/>
            <person name="Antonio M."/>
            <person name="Oren A."/>
            <person name="Chaudhuri R.R."/>
            <person name="La Ragione R."/>
            <person name="Hildebrand F."/>
            <person name="Pallen M.J."/>
        </authorList>
    </citation>
    <scope>NUCLEOTIDE SEQUENCE</scope>
    <source>
        <strain evidence="1">14700</strain>
    </source>
</reference>
<evidence type="ECO:0000313" key="2">
    <source>
        <dbReference type="Proteomes" id="UP000810292"/>
    </source>
</evidence>
<dbReference type="GO" id="GO:0004713">
    <property type="term" value="F:protein tyrosine kinase activity"/>
    <property type="evidence" value="ECO:0007669"/>
    <property type="project" value="TreeGrafter"/>
</dbReference>
<keyword evidence="1" id="KW-0378">Hydrolase</keyword>
<dbReference type="InterPro" id="IPR041492">
    <property type="entry name" value="HAD_2"/>
</dbReference>